<dbReference type="Pfam" id="PF13378">
    <property type="entry name" value="MR_MLE_C"/>
    <property type="match status" value="1"/>
</dbReference>
<dbReference type="InterPro" id="IPR036849">
    <property type="entry name" value="Enolase-like_C_sf"/>
</dbReference>
<dbReference type="CDD" id="cd03319">
    <property type="entry name" value="L-Ala-DL-Glu_epimerase"/>
    <property type="match status" value="1"/>
</dbReference>
<dbReference type="InterPro" id="IPR013341">
    <property type="entry name" value="Mandelate_racemase_N_dom"/>
</dbReference>
<dbReference type="SFLD" id="SFLDS00001">
    <property type="entry name" value="Enolase"/>
    <property type="match status" value="1"/>
</dbReference>
<feature type="binding site" evidence="6">
    <location>
        <position position="207"/>
    </location>
    <ligand>
        <name>Mg(2+)</name>
        <dbReference type="ChEBI" id="CHEBI:18420"/>
    </ligand>
</feature>
<gene>
    <name evidence="9" type="ORF">Rain11_1025</name>
</gene>
<dbReference type="SMART" id="SM00922">
    <property type="entry name" value="MR_MLE"/>
    <property type="match status" value="1"/>
</dbReference>
<evidence type="ECO:0000256" key="4">
    <source>
        <dbReference type="ARBA" id="ARBA00023235"/>
    </source>
</evidence>
<dbReference type="SFLD" id="SFLDF00009">
    <property type="entry name" value="o-succinylbenzoate_synthase"/>
    <property type="match status" value="1"/>
</dbReference>
<evidence type="ECO:0000259" key="8">
    <source>
        <dbReference type="SMART" id="SM00922"/>
    </source>
</evidence>
<protein>
    <recommendedName>
        <fullName evidence="7">Dipeptide epimerase</fullName>
        <ecNumber evidence="7">5.1.1.-</ecNumber>
    </recommendedName>
</protein>
<comment type="cofactor">
    <cofactor evidence="6 7">
        <name>Mg(2+)</name>
        <dbReference type="ChEBI" id="CHEBI:18420"/>
    </cofactor>
    <text evidence="6 7">Binds 1 Mg(2+) ion per subunit.</text>
</comment>
<dbReference type="EC" id="5.1.1.-" evidence="7"/>
<keyword evidence="4 7" id="KW-0413">Isomerase</keyword>
<dbReference type="GO" id="GO:0016855">
    <property type="term" value="F:racemase and epimerase activity, acting on amino acids and derivatives"/>
    <property type="evidence" value="ECO:0007669"/>
    <property type="project" value="UniProtKB-UniRule"/>
</dbReference>
<dbReference type="SUPFAM" id="SSF51604">
    <property type="entry name" value="Enolase C-terminal domain-like"/>
    <property type="match status" value="1"/>
</dbReference>
<dbReference type="Proteomes" id="UP000233387">
    <property type="component" value="Unassembled WGS sequence"/>
</dbReference>
<dbReference type="OrthoDB" id="9775391at2"/>
<evidence type="ECO:0000256" key="7">
    <source>
        <dbReference type="RuleBase" id="RU366006"/>
    </source>
</evidence>
<dbReference type="GO" id="GO:0000287">
    <property type="term" value="F:magnesium ion binding"/>
    <property type="evidence" value="ECO:0007669"/>
    <property type="project" value="UniProtKB-ARBA"/>
</dbReference>
<dbReference type="EMBL" id="NKXO01000013">
    <property type="protein sequence ID" value="PKQ69960.1"/>
    <property type="molecule type" value="Genomic_DNA"/>
</dbReference>
<dbReference type="InterPro" id="IPR034593">
    <property type="entry name" value="DgoD-like"/>
</dbReference>
<dbReference type="InterPro" id="IPR029017">
    <property type="entry name" value="Enolase-like_N"/>
</dbReference>
<dbReference type="RefSeq" id="WP_101358292.1">
    <property type="nucleotide sequence ID" value="NZ_NKXO01000013.1"/>
</dbReference>
<keyword evidence="10" id="KW-1185">Reference proteome</keyword>
<sequence>MLQLHTYIYTLQNKIPFTTAYGSRRQTESLIVVLKDEQGNWGIGEGVPVRYLGYTAQEALTLLERHRTEIENYDLQDALAFWEFAKSFLHKYPAALCALDIAAHDLLARKAQKPLYQVWGLVLHDKMPLSNYTLSLAEKDEMLAQMQSIDFPIYKVKMGKDTDISLLKDLRKQTDAILRVDANASWSVEQTLQNFSVLSETQIEFLEQPLSPTDWQGMGVLHKNRTLPLIADESCQDLNDIEKCSSFFDGINIKLTKCGGLTPALQMIKLARKLGLKVMAGCMTESSVGISALAQLLPLLDYVDMDGSTLISNDFAEGVFLQNGKAVFPKRVGIGVRLKQEYLSFFGF</sequence>
<evidence type="ECO:0000256" key="1">
    <source>
        <dbReference type="ARBA" id="ARBA00008031"/>
    </source>
</evidence>
<feature type="active site" description="Proton acceptor; specific for (R)-substrate epimerization" evidence="5">
    <location>
        <position position="157"/>
    </location>
</feature>
<dbReference type="PANTHER" id="PTHR48080:SF3">
    <property type="entry name" value="ENOLASE SUPERFAMILY MEMBER DDB_G0284701"/>
    <property type="match status" value="1"/>
</dbReference>
<feature type="binding site" evidence="6">
    <location>
        <position position="232"/>
    </location>
    <ligand>
        <name>Mg(2+)</name>
        <dbReference type="ChEBI" id="CHEBI:18420"/>
    </ligand>
</feature>
<organism evidence="9 10">
    <name type="scientific">Raineya orbicola</name>
    <dbReference type="NCBI Taxonomy" id="2016530"/>
    <lineage>
        <taxon>Bacteria</taxon>
        <taxon>Pseudomonadati</taxon>
        <taxon>Bacteroidota</taxon>
        <taxon>Cytophagia</taxon>
        <taxon>Cytophagales</taxon>
        <taxon>Raineyaceae</taxon>
        <taxon>Raineya</taxon>
    </lineage>
</organism>
<feature type="active site" description="Proton acceptor; specific for (S)-substrate epimerization" evidence="5">
    <location>
        <position position="254"/>
    </location>
</feature>
<dbReference type="SFLD" id="SFLDG00180">
    <property type="entry name" value="muconate_cycloisomerase"/>
    <property type="match status" value="1"/>
</dbReference>
<accession>A0A2N3IHX3</accession>
<dbReference type="InterPro" id="IPR013342">
    <property type="entry name" value="Mandelate_racemase_C"/>
</dbReference>
<keyword evidence="2 6" id="KW-0479">Metal-binding</keyword>
<feature type="domain" description="Mandelate racemase/muconate lactonizing enzyme C-terminal" evidence="8">
    <location>
        <begin position="139"/>
        <end position="228"/>
    </location>
</feature>
<evidence type="ECO:0000313" key="9">
    <source>
        <dbReference type="EMBL" id="PKQ69960.1"/>
    </source>
</evidence>
<dbReference type="AlphaFoldDB" id="A0A2N3IHX3"/>
<dbReference type="Pfam" id="PF02746">
    <property type="entry name" value="MR_MLE_N"/>
    <property type="match status" value="1"/>
</dbReference>
<keyword evidence="3 6" id="KW-0460">Magnesium</keyword>
<feature type="binding site" evidence="6">
    <location>
        <position position="181"/>
    </location>
    <ligand>
        <name>Mg(2+)</name>
        <dbReference type="ChEBI" id="CHEBI:18420"/>
    </ligand>
</feature>
<dbReference type="Gene3D" id="3.30.390.10">
    <property type="entry name" value="Enolase-like, N-terminal domain"/>
    <property type="match status" value="1"/>
</dbReference>
<evidence type="ECO:0000256" key="3">
    <source>
        <dbReference type="ARBA" id="ARBA00022842"/>
    </source>
</evidence>
<dbReference type="InterPro" id="IPR029065">
    <property type="entry name" value="Enolase_C-like"/>
</dbReference>
<dbReference type="InterPro" id="IPR034603">
    <property type="entry name" value="Dipeptide_epimerase"/>
</dbReference>
<dbReference type="Gene3D" id="3.20.20.120">
    <property type="entry name" value="Enolase-like C-terminal domain"/>
    <property type="match status" value="1"/>
</dbReference>
<evidence type="ECO:0000256" key="6">
    <source>
        <dbReference type="PIRSR" id="PIRSR634603-3"/>
    </source>
</evidence>
<comment type="similarity">
    <text evidence="1 7">Belongs to the mandelate racemase/muconate lactonizing enzyme family.</text>
</comment>
<evidence type="ECO:0000256" key="5">
    <source>
        <dbReference type="PIRSR" id="PIRSR634603-1"/>
    </source>
</evidence>
<reference evidence="9 10" key="1">
    <citation type="submission" date="2017-06" db="EMBL/GenBank/DDBJ databases">
        <title>Raineya orbicola gen. nov., sp. nov. a slightly thermophilic bacterium of the phylum Bacteroidetes and the description of Raineyaceae fam. nov.</title>
        <authorList>
            <person name="Albuquerque L."/>
            <person name="Polonia A.R.M."/>
            <person name="Barroso C."/>
            <person name="Froufe H.J.C."/>
            <person name="Lage O."/>
            <person name="Lobo-Da-Cunha A."/>
            <person name="Egas C."/>
            <person name="Da Costa M.S."/>
        </authorList>
    </citation>
    <scope>NUCLEOTIDE SEQUENCE [LARGE SCALE GENOMIC DNA]</scope>
    <source>
        <strain evidence="9 10">SPSPC-11</strain>
    </source>
</reference>
<evidence type="ECO:0000313" key="10">
    <source>
        <dbReference type="Proteomes" id="UP000233387"/>
    </source>
</evidence>
<evidence type="ECO:0000256" key="2">
    <source>
        <dbReference type="ARBA" id="ARBA00022723"/>
    </source>
</evidence>
<dbReference type="PANTHER" id="PTHR48080">
    <property type="entry name" value="D-GALACTONATE DEHYDRATASE-RELATED"/>
    <property type="match status" value="1"/>
</dbReference>
<proteinExistence type="inferred from homology"/>
<name>A0A2N3IHX3_9BACT</name>
<dbReference type="SUPFAM" id="SSF54826">
    <property type="entry name" value="Enolase N-terminal domain-like"/>
    <property type="match status" value="1"/>
</dbReference>
<comment type="caution">
    <text evidence="9">The sequence shown here is derived from an EMBL/GenBank/DDBJ whole genome shotgun (WGS) entry which is preliminary data.</text>
</comment>